<dbReference type="InterPro" id="IPR008978">
    <property type="entry name" value="HSP20-like_chaperone"/>
</dbReference>
<dbReference type="Pfam" id="PF04969">
    <property type="entry name" value="CS"/>
    <property type="match status" value="1"/>
</dbReference>
<evidence type="ECO:0000256" key="3">
    <source>
        <dbReference type="ARBA" id="ARBA00022833"/>
    </source>
</evidence>
<dbReference type="PANTHER" id="PTHR46983:SF3">
    <property type="entry name" value="CHPADIPLOID STATE MAINTENANCE PROTEIN CHPA"/>
    <property type="match status" value="1"/>
</dbReference>
<dbReference type="Gene3D" id="4.10.1130.20">
    <property type="match status" value="1"/>
</dbReference>
<name>A0AAV5AGM1_9AGAM</name>
<evidence type="ECO:0000259" key="5">
    <source>
        <dbReference type="PROSITE" id="PS51203"/>
    </source>
</evidence>
<proteinExistence type="predicted"/>
<protein>
    <recommendedName>
        <fullName evidence="9">Cysteine and histidine-rich domain-containing protein 1</fullName>
    </recommendedName>
</protein>
<accession>A0AAV5AGM1</accession>
<evidence type="ECO:0000256" key="1">
    <source>
        <dbReference type="ARBA" id="ARBA00022723"/>
    </source>
</evidence>
<evidence type="ECO:0000313" key="8">
    <source>
        <dbReference type="Proteomes" id="UP001050691"/>
    </source>
</evidence>
<dbReference type="SUPFAM" id="SSF49764">
    <property type="entry name" value="HSP20-like chaperones"/>
    <property type="match status" value="1"/>
</dbReference>
<dbReference type="InterPro" id="IPR007052">
    <property type="entry name" value="CS_dom"/>
</dbReference>
<evidence type="ECO:0000256" key="4">
    <source>
        <dbReference type="SAM" id="MobiDB-lite"/>
    </source>
</evidence>
<feature type="domain" description="CS" evidence="5">
    <location>
        <begin position="183"/>
        <end position="272"/>
    </location>
</feature>
<dbReference type="PROSITE" id="PS51401">
    <property type="entry name" value="CHORD"/>
    <property type="match status" value="1"/>
</dbReference>
<organism evidence="7 8">
    <name type="scientific">Clathrus columnatus</name>
    <dbReference type="NCBI Taxonomy" id="1419009"/>
    <lineage>
        <taxon>Eukaryota</taxon>
        <taxon>Fungi</taxon>
        <taxon>Dikarya</taxon>
        <taxon>Basidiomycota</taxon>
        <taxon>Agaricomycotina</taxon>
        <taxon>Agaricomycetes</taxon>
        <taxon>Phallomycetidae</taxon>
        <taxon>Phallales</taxon>
        <taxon>Clathraceae</taxon>
        <taxon>Clathrus</taxon>
    </lineage>
</organism>
<keyword evidence="2" id="KW-0677">Repeat</keyword>
<dbReference type="InterPro" id="IPR039790">
    <property type="entry name" value="CHRD1"/>
</dbReference>
<dbReference type="PANTHER" id="PTHR46983">
    <property type="entry name" value="CYSTEINE AND HISTIDINE-RICH DOMAIN-CONTAINING PROTEIN 1"/>
    <property type="match status" value="1"/>
</dbReference>
<comment type="caution">
    <text evidence="7">The sequence shown here is derived from an EMBL/GenBank/DDBJ whole genome shotgun (WGS) entry which is preliminary data.</text>
</comment>
<dbReference type="AlphaFoldDB" id="A0AAV5AGM1"/>
<evidence type="ECO:0000313" key="7">
    <source>
        <dbReference type="EMBL" id="GJJ12278.1"/>
    </source>
</evidence>
<evidence type="ECO:0008006" key="9">
    <source>
        <dbReference type="Google" id="ProtNLM"/>
    </source>
</evidence>
<dbReference type="PROSITE" id="PS51203">
    <property type="entry name" value="CS"/>
    <property type="match status" value="1"/>
</dbReference>
<feature type="region of interest" description="Disordered" evidence="4">
    <location>
        <begin position="71"/>
        <end position="90"/>
    </location>
</feature>
<keyword evidence="8" id="KW-1185">Reference proteome</keyword>
<sequence length="310" mass="33917">MDYVVLDFESFMAISGCTKGRHTEVKPKVEPPTSGRASVASPTIVNAIKKEPIEDGKETFSSTFALPGNVSTPEASSLPAHSTAAPKLSAKPAIPVEEEDDPSIEVPIDTICKRRGCGAKFLSQEESRLGNGEASVCVYHPSQPVFHEGSKGYMCCKRRVLEFDEFLKIKGCKTGRHTSEEDLVTCRIDHYQTPTQVHVSVFAKQTDKIASKIELGESQLSLNLLMPGHKRFKRTIDLYGPIDPVASKYTFLGTKVELVLAKADKRSWPLLEKADHPLAGYNLTFGVTGRTGTIGAKEPILSEENKARLV</sequence>
<dbReference type="Pfam" id="PF04968">
    <property type="entry name" value="CHORD"/>
    <property type="match status" value="1"/>
</dbReference>
<dbReference type="EMBL" id="BPWL01000007">
    <property type="protein sequence ID" value="GJJ12278.1"/>
    <property type="molecule type" value="Genomic_DNA"/>
</dbReference>
<feature type="domain" description="CHORD" evidence="6">
    <location>
        <begin position="112"/>
        <end position="177"/>
    </location>
</feature>
<gene>
    <name evidence="7" type="ORF">Clacol_006519</name>
</gene>
<dbReference type="Gene3D" id="2.60.40.790">
    <property type="match status" value="1"/>
</dbReference>
<dbReference type="CDD" id="cd06466">
    <property type="entry name" value="p23_CS_SGT1_like"/>
    <property type="match status" value="1"/>
</dbReference>
<dbReference type="Proteomes" id="UP001050691">
    <property type="component" value="Unassembled WGS sequence"/>
</dbReference>
<keyword evidence="3" id="KW-0862">Zinc</keyword>
<dbReference type="GO" id="GO:0046872">
    <property type="term" value="F:metal ion binding"/>
    <property type="evidence" value="ECO:0007669"/>
    <property type="project" value="UniProtKB-KW"/>
</dbReference>
<keyword evidence="1" id="KW-0479">Metal-binding</keyword>
<dbReference type="InterPro" id="IPR007051">
    <property type="entry name" value="CHORD_dom"/>
</dbReference>
<evidence type="ECO:0000256" key="2">
    <source>
        <dbReference type="ARBA" id="ARBA00022737"/>
    </source>
</evidence>
<reference evidence="7" key="1">
    <citation type="submission" date="2021-10" db="EMBL/GenBank/DDBJ databases">
        <title>De novo Genome Assembly of Clathrus columnatus (Basidiomycota, Fungi) Using Illumina and Nanopore Sequence Data.</title>
        <authorList>
            <person name="Ogiso-Tanaka E."/>
            <person name="Itagaki H."/>
            <person name="Hosoya T."/>
            <person name="Hosaka K."/>
        </authorList>
    </citation>
    <scope>NUCLEOTIDE SEQUENCE</scope>
    <source>
        <strain evidence="7">MO-923</strain>
    </source>
</reference>
<evidence type="ECO:0000259" key="6">
    <source>
        <dbReference type="PROSITE" id="PS51401"/>
    </source>
</evidence>